<name>A0A7L9UDR6_9BURK</name>
<dbReference type="NCBIfam" id="TIGR02913">
    <property type="entry name" value="HAF_rpt"/>
    <property type="match status" value="3"/>
</dbReference>
<sequence>MGFNRRSYIYSTSQRGLFGVRTLLFALAAVSAAIASYAPPSFAVGTKCSSSRTCYRLINLAPGLLAANPSINAKGHVSFSMQSLKGATAYFFDGKTVRNIGTLGGNDVLAVDLNDLGQIAGSATTSSGVKRAFVWSATKGMLDISGLPKTAESEAAAINNHGIVTGTSNSHAFRWSADTGMEDLGALTKGAASVSFGRALNDAGMIVGASQTVTNERHSFIWTRTGGMRDIDTLKSSDAIPVAVGDKGQVAGNRRGSGDGGYSPFLWTSTDGMVDLGKDSGTEAVIAAVTPNLHIVGLINLRDGNQRAMSWTRTGGMRRLGTFGGRSSGASHVNANGQIVGYSENKAGDRHAFVWAASTGMLDLNEHINNARPWQVVDSAVAINDSGAIVATSNIGLVLLRPVNK</sequence>
<dbReference type="EMBL" id="CP062942">
    <property type="protein sequence ID" value="QOL52286.1"/>
    <property type="molecule type" value="Genomic_DNA"/>
</dbReference>
<geneLocation type="plasmid" evidence="1 2">
    <name>unnamed1</name>
</geneLocation>
<dbReference type="RefSeq" id="WP_193689248.1">
    <property type="nucleotide sequence ID" value="NZ_CP062942.1"/>
</dbReference>
<dbReference type="Proteomes" id="UP000593875">
    <property type="component" value="Plasmid unnamed1"/>
</dbReference>
<organism evidence="1 2">
    <name type="scientific">Massilia litorea</name>
    <dbReference type="NCBI Taxonomy" id="2769491"/>
    <lineage>
        <taxon>Bacteria</taxon>
        <taxon>Pseudomonadati</taxon>
        <taxon>Pseudomonadota</taxon>
        <taxon>Betaproteobacteria</taxon>
        <taxon>Burkholderiales</taxon>
        <taxon>Oxalobacteraceae</taxon>
        <taxon>Telluria group</taxon>
        <taxon>Massilia</taxon>
    </lineage>
</organism>
<dbReference type="KEGG" id="mlir:LPB04_23520"/>
<evidence type="ECO:0008006" key="3">
    <source>
        <dbReference type="Google" id="ProtNLM"/>
    </source>
</evidence>
<protein>
    <recommendedName>
        <fullName evidence="3">HAF repeat-containing protein</fullName>
    </recommendedName>
</protein>
<proteinExistence type="predicted"/>
<reference evidence="1 2" key="1">
    <citation type="submission" date="2020-10" db="EMBL/GenBank/DDBJ databases">
        <title>Genome sequencing of Massilia sp. LPB0304.</title>
        <authorList>
            <person name="Kim J."/>
        </authorList>
    </citation>
    <scope>NUCLEOTIDE SEQUENCE [LARGE SCALE GENOMIC DNA]</scope>
    <source>
        <strain evidence="1 2">LPB0304</strain>
        <plasmid evidence="1 2">unnamed1</plasmid>
    </source>
</reference>
<evidence type="ECO:0000313" key="1">
    <source>
        <dbReference type="EMBL" id="QOL52286.1"/>
    </source>
</evidence>
<dbReference type="AlphaFoldDB" id="A0A7L9UDR6"/>
<accession>A0A7L9UDR6</accession>
<dbReference type="InterPro" id="IPR014262">
    <property type="entry name" value="HAF_rpt"/>
</dbReference>
<gene>
    <name evidence="1" type="ORF">LPB04_23520</name>
</gene>
<keyword evidence="1" id="KW-0614">Plasmid</keyword>
<keyword evidence="2" id="KW-1185">Reference proteome</keyword>
<evidence type="ECO:0000313" key="2">
    <source>
        <dbReference type="Proteomes" id="UP000593875"/>
    </source>
</evidence>